<keyword evidence="8" id="KW-1185">Reference proteome</keyword>
<dbReference type="PANTHER" id="PTHR33751">
    <property type="entry name" value="CBB3-TYPE CYTOCHROME C OXIDASE SUBUNIT FIXP"/>
    <property type="match status" value="1"/>
</dbReference>
<dbReference type="Proteomes" id="UP000317557">
    <property type="component" value="Unassembled WGS sequence"/>
</dbReference>
<evidence type="ECO:0000256" key="3">
    <source>
        <dbReference type="ARBA" id="ARBA00023004"/>
    </source>
</evidence>
<dbReference type="GO" id="GO:0046872">
    <property type="term" value="F:metal ion binding"/>
    <property type="evidence" value="ECO:0007669"/>
    <property type="project" value="UniProtKB-KW"/>
</dbReference>
<sequence>MKVFDDEKDLLLDHDYDGIKELDNHMPVWWLWLFYFTIAWGVGYMVYYYMLGGPTQEELYEQEMADAAEQYNLQPEGGEGGETKASDFTWAFLEDQARIEEGREIYMSNGNLCYTCHGQNAEGMVGPNLTDDLWIHGCTPEDVASSIINGYPDRGMIAYGSGARLSDEKVQSLISYIASVQGTNPAGAKAPDPRAEPCSL</sequence>
<dbReference type="OrthoDB" id="9811281at2"/>
<evidence type="ECO:0000256" key="4">
    <source>
        <dbReference type="PROSITE-ProRule" id="PRU00433"/>
    </source>
</evidence>
<protein>
    <submittedName>
        <fullName evidence="7">Cytochrome c oxidase cbb3-type subunit 3</fullName>
    </submittedName>
</protein>
<dbReference type="Gene3D" id="1.10.760.10">
    <property type="entry name" value="Cytochrome c-like domain"/>
    <property type="match status" value="1"/>
</dbReference>
<gene>
    <name evidence="7" type="ORF">SAMN06265219_102215</name>
</gene>
<dbReference type="SUPFAM" id="SSF46626">
    <property type="entry name" value="Cytochrome c"/>
    <property type="match status" value="1"/>
</dbReference>
<dbReference type="InterPro" id="IPR009056">
    <property type="entry name" value="Cyt_c-like_dom"/>
</dbReference>
<feature type="transmembrane region" description="Helical" evidence="5">
    <location>
        <begin position="29"/>
        <end position="50"/>
    </location>
</feature>
<evidence type="ECO:0000256" key="5">
    <source>
        <dbReference type="SAM" id="Phobius"/>
    </source>
</evidence>
<organism evidence="7 8">
    <name type="scientific">Gracilimonas mengyeensis</name>
    <dbReference type="NCBI Taxonomy" id="1302730"/>
    <lineage>
        <taxon>Bacteria</taxon>
        <taxon>Pseudomonadati</taxon>
        <taxon>Balneolota</taxon>
        <taxon>Balneolia</taxon>
        <taxon>Balneolales</taxon>
        <taxon>Balneolaceae</taxon>
        <taxon>Gracilimonas</taxon>
    </lineage>
</organism>
<dbReference type="RefSeq" id="WP_142453224.1">
    <property type="nucleotide sequence ID" value="NZ_FXTP01000002.1"/>
</dbReference>
<dbReference type="GO" id="GO:0009055">
    <property type="term" value="F:electron transfer activity"/>
    <property type="evidence" value="ECO:0007669"/>
    <property type="project" value="InterPro"/>
</dbReference>
<keyword evidence="5" id="KW-0472">Membrane</keyword>
<evidence type="ECO:0000256" key="2">
    <source>
        <dbReference type="ARBA" id="ARBA00022723"/>
    </source>
</evidence>
<accession>A0A521BDT9</accession>
<evidence type="ECO:0000259" key="6">
    <source>
        <dbReference type="PROSITE" id="PS51007"/>
    </source>
</evidence>
<keyword evidence="3 4" id="KW-0408">Iron</keyword>
<dbReference type="InterPro" id="IPR050597">
    <property type="entry name" value="Cytochrome_c_Oxidase_Subunit"/>
</dbReference>
<reference evidence="7 8" key="1">
    <citation type="submission" date="2017-05" db="EMBL/GenBank/DDBJ databases">
        <authorList>
            <person name="Varghese N."/>
            <person name="Submissions S."/>
        </authorList>
    </citation>
    <scope>NUCLEOTIDE SEQUENCE [LARGE SCALE GENOMIC DNA]</scope>
    <source>
        <strain evidence="7 8">DSM 21985</strain>
    </source>
</reference>
<dbReference type="InterPro" id="IPR038414">
    <property type="entry name" value="CcoP_N_sf"/>
</dbReference>
<keyword evidence="2 4" id="KW-0479">Metal-binding</keyword>
<keyword evidence="5" id="KW-0812">Transmembrane</keyword>
<keyword evidence="1 4" id="KW-0349">Heme</keyword>
<proteinExistence type="predicted"/>
<dbReference type="Pfam" id="PF13442">
    <property type="entry name" value="Cytochrome_CBB3"/>
    <property type="match status" value="1"/>
</dbReference>
<evidence type="ECO:0000256" key="1">
    <source>
        <dbReference type="ARBA" id="ARBA00022617"/>
    </source>
</evidence>
<dbReference type="PROSITE" id="PS51007">
    <property type="entry name" value="CYTC"/>
    <property type="match status" value="1"/>
</dbReference>
<dbReference type="Gene3D" id="6.10.280.130">
    <property type="match status" value="1"/>
</dbReference>
<dbReference type="EMBL" id="FXTP01000002">
    <property type="protein sequence ID" value="SMO45275.1"/>
    <property type="molecule type" value="Genomic_DNA"/>
</dbReference>
<dbReference type="AlphaFoldDB" id="A0A521BDT9"/>
<feature type="domain" description="Cytochrome c" evidence="6">
    <location>
        <begin position="97"/>
        <end position="181"/>
    </location>
</feature>
<dbReference type="InterPro" id="IPR032858">
    <property type="entry name" value="CcoP_N"/>
</dbReference>
<dbReference type="Pfam" id="PF14715">
    <property type="entry name" value="FixP_N"/>
    <property type="match status" value="1"/>
</dbReference>
<keyword evidence="5" id="KW-1133">Transmembrane helix</keyword>
<evidence type="ECO:0000313" key="7">
    <source>
        <dbReference type="EMBL" id="SMO45275.1"/>
    </source>
</evidence>
<dbReference type="GO" id="GO:0020037">
    <property type="term" value="F:heme binding"/>
    <property type="evidence" value="ECO:0007669"/>
    <property type="project" value="InterPro"/>
</dbReference>
<dbReference type="InterPro" id="IPR036909">
    <property type="entry name" value="Cyt_c-like_dom_sf"/>
</dbReference>
<name>A0A521BDT9_9BACT</name>
<dbReference type="PANTHER" id="PTHR33751:SF1">
    <property type="entry name" value="CBB3-TYPE CYTOCHROME C OXIDASE SUBUNIT FIXP"/>
    <property type="match status" value="1"/>
</dbReference>
<evidence type="ECO:0000313" key="8">
    <source>
        <dbReference type="Proteomes" id="UP000317557"/>
    </source>
</evidence>